<gene>
    <name evidence="1" type="ORF">WJ0W_006664</name>
</gene>
<proteinExistence type="predicted"/>
<dbReference type="SUPFAM" id="SSF53098">
    <property type="entry name" value="Ribonuclease H-like"/>
    <property type="match status" value="1"/>
</dbReference>
<evidence type="ECO:0000313" key="2">
    <source>
        <dbReference type="Proteomes" id="UP001154322"/>
    </source>
</evidence>
<comment type="caution">
    <text evidence="1">The sequence shown here is derived from an EMBL/GenBank/DDBJ whole genome shotgun (WGS) entry which is preliminary data.</text>
</comment>
<dbReference type="InterPro" id="IPR047952">
    <property type="entry name" value="Transpos_IS4"/>
</dbReference>
<keyword evidence="2" id="KW-1185">Reference proteome</keyword>
<organism evidence="1 2">
    <name type="scientific">Paenibacillus melissococcoides</name>
    <dbReference type="NCBI Taxonomy" id="2912268"/>
    <lineage>
        <taxon>Bacteria</taxon>
        <taxon>Bacillati</taxon>
        <taxon>Bacillota</taxon>
        <taxon>Bacilli</taxon>
        <taxon>Bacillales</taxon>
        <taxon>Paenibacillaceae</taxon>
        <taxon>Paenibacillus</taxon>
    </lineage>
</organism>
<feature type="non-terminal residue" evidence="1">
    <location>
        <position position="166"/>
    </location>
</feature>
<dbReference type="EMBL" id="CALYLO010000017">
    <property type="protein sequence ID" value="CAH8249479.1"/>
    <property type="molecule type" value="Genomic_DNA"/>
</dbReference>
<sequence>MNLGISDNLHLFSQELERHLSPLALTQLAKETGFVTRTSKYRAQDLVALCVWVSQRIATTSLNQLCSTLEATTGILMSPEGLNQRFNSAAVRFLQQLVSLLLQQTRYSSGSIPSEYSGYFSRIRILDSTTFQLPDSFATSYQGTGGCSHTAGVKIQLEYDLQSGQF</sequence>
<dbReference type="RefSeq" id="WP_261948938.1">
    <property type="nucleotide sequence ID" value="NZ_CALYLO010000017.1"/>
</dbReference>
<protein>
    <submittedName>
        <fullName evidence="1">IS4 family transposase</fullName>
    </submittedName>
</protein>
<dbReference type="Proteomes" id="UP001154322">
    <property type="component" value="Unassembled WGS sequence"/>
</dbReference>
<reference evidence="1" key="1">
    <citation type="submission" date="2022-06" db="EMBL/GenBank/DDBJ databases">
        <authorList>
            <person name="Dietemann V."/>
            <person name="Ory F."/>
            <person name="Dainat B."/>
            <person name="Oberhansli S."/>
        </authorList>
    </citation>
    <scope>NUCLEOTIDE SEQUENCE</scope>
    <source>
        <strain evidence="1">Ena-SAMPLE-TAB-26-04-2022-14:26:32:270-5432</strain>
    </source>
</reference>
<evidence type="ECO:0000313" key="1">
    <source>
        <dbReference type="EMBL" id="CAH8249479.1"/>
    </source>
</evidence>
<accession>A0ABM9GBN3</accession>
<dbReference type="NCBIfam" id="NF033592">
    <property type="entry name" value="transpos_IS4_1"/>
    <property type="match status" value="1"/>
</dbReference>
<dbReference type="InterPro" id="IPR012337">
    <property type="entry name" value="RNaseH-like_sf"/>
</dbReference>
<name>A0ABM9GBN3_9BACL</name>